<dbReference type="InterPro" id="IPR007282">
    <property type="entry name" value="NOT2/3/5_C"/>
</dbReference>
<evidence type="ECO:0000256" key="1">
    <source>
        <dbReference type="ARBA" id="ARBA00007682"/>
    </source>
</evidence>
<dbReference type="GO" id="GO:0006355">
    <property type="term" value="P:regulation of DNA-templated transcription"/>
    <property type="evidence" value="ECO:0007669"/>
    <property type="project" value="InterPro"/>
</dbReference>
<evidence type="ECO:0000259" key="4">
    <source>
        <dbReference type="Pfam" id="PF04153"/>
    </source>
</evidence>
<dbReference type="GeneID" id="27906234"/>
<dbReference type="PANTHER" id="PTHR23326">
    <property type="entry name" value="CCR4 NOT-RELATED"/>
    <property type="match status" value="1"/>
</dbReference>
<dbReference type="GO" id="GO:0030015">
    <property type="term" value="C:CCR4-NOT core complex"/>
    <property type="evidence" value="ECO:0007669"/>
    <property type="project" value="InterPro"/>
</dbReference>
<organism evidence="5 6">
    <name type="scientific">Sphaerulina musiva (strain SO2202)</name>
    <name type="common">Poplar stem canker fungus</name>
    <name type="synonym">Septoria musiva</name>
    <dbReference type="NCBI Taxonomy" id="692275"/>
    <lineage>
        <taxon>Eukaryota</taxon>
        <taxon>Fungi</taxon>
        <taxon>Dikarya</taxon>
        <taxon>Ascomycota</taxon>
        <taxon>Pezizomycotina</taxon>
        <taxon>Dothideomycetes</taxon>
        <taxon>Dothideomycetidae</taxon>
        <taxon>Mycosphaerellales</taxon>
        <taxon>Mycosphaerellaceae</taxon>
        <taxon>Sphaerulina</taxon>
    </lineage>
</organism>
<evidence type="ECO:0000313" key="5">
    <source>
        <dbReference type="EMBL" id="EMF10848.1"/>
    </source>
</evidence>
<dbReference type="InterPro" id="IPR040168">
    <property type="entry name" value="Not2/3/5"/>
</dbReference>
<dbReference type="InterPro" id="IPR038635">
    <property type="entry name" value="CCR4-NOT_su2/3/5_C_sf"/>
</dbReference>
<dbReference type="GO" id="GO:0000289">
    <property type="term" value="P:nuclear-transcribed mRNA poly(A) tail shortening"/>
    <property type="evidence" value="ECO:0007669"/>
    <property type="project" value="UniProtKB-ARBA"/>
</dbReference>
<sequence>MESNQPIDDTLPPWARNSAMLIGQEAHDLGLELNSPDPIYSTFSVFPTRTPSDSAYDFRDHYTVPSFHVPPAYTVNNVPEMASRMPAFSDETLFCIFYQMPRDIMQELAASQLNQRDWRWHKVLRKWLQKDTREANAGAAPSLIDHTNGAPIGQDPIRLNDRSERGIYIFFEEKDWRRERREFTLDYDSLYAVPLVAPAGAYHAGGRAGNLSIMNGGPVGGPSAEQNAMTSPS</sequence>
<feature type="domain" description="NOT2/NOT3/NOT5 C-terminal" evidence="4">
    <location>
        <begin position="61"/>
        <end position="190"/>
    </location>
</feature>
<dbReference type="Gene3D" id="2.30.30.1020">
    <property type="entry name" value="CCR4-NOT complex subunit 2/3/5, C-terminal domain"/>
    <property type="match status" value="1"/>
</dbReference>
<dbReference type="Pfam" id="PF04153">
    <property type="entry name" value="NOT2_3_5_C"/>
    <property type="match status" value="1"/>
</dbReference>
<dbReference type="AlphaFoldDB" id="N1QI55"/>
<comment type="similarity">
    <text evidence="1">Belongs to the CNOT2/3/5 family.</text>
</comment>
<accession>N1QI55</accession>
<evidence type="ECO:0000256" key="2">
    <source>
        <dbReference type="ARBA" id="ARBA00023015"/>
    </source>
</evidence>
<keyword evidence="6" id="KW-1185">Reference proteome</keyword>
<gene>
    <name evidence="5" type="ORF">SEPMUDRAFT_49128</name>
</gene>
<dbReference type="HOGENOM" id="CLU_033275_4_1_1"/>
<proteinExistence type="inferred from homology"/>
<keyword evidence="2" id="KW-0805">Transcription regulation</keyword>
<dbReference type="OrthoDB" id="25391at2759"/>
<dbReference type="EMBL" id="KB456267">
    <property type="protein sequence ID" value="EMF10848.1"/>
    <property type="molecule type" value="Genomic_DNA"/>
</dbReference>
<protein>
    <submittedName>
        <fullName evidence="5">NOT2_3_5-domain-containing protein</fullName>
    </submittedName>
</protein>
<dbReference type="Proteomes" id="UP000016931">
    <property type="component" value="Unassembled WGS sequence"/>
</dbReference>
<keyword evidence="3" id="KW-0804">Transcription</keyword>
<reference evidence="5 6" key="1">
    <citation type="journal article" date="2012" name="PLoS Pathog.">
        <title>Diverse lifestyles and strategies of plant pathogenesis encoded in the genomes of eighteen Dothideomycetes fungi.</title>
        <authorList>
            <person name="Ohm R.A."/>
            <person name="Feau N."/>
            <person name="Henrissat B."/>
            <person name="Schoch C.L."/>
            <person name="Horwitz B.A."/>
            <person name="Barry K.W."/>
            <person name="Condon B.J."/>
            <person name="Copeland A.C."/>
            <person name="Dhillon B."/>
            <person name="Glaser F."/>
            <person name="Hesse C.N."/>
            <person name="Kosti I."/>
            <person name="LaButti K."/>
            <person name="Lindquist E.A."/>
            <person name="Lucas S."/>
            <person name="Salamov A.A."/>
            <person name="Bradshaw R.E."/>
            <person name="Ciuffetti L."/>
            <person name="Hamelin R.C."/>
            <person name="Kema G.H.J."/>
            <person name="Lawrence C."/>
            <person name="Scott J.A."/>
            <person name="Spatafora J.W."/>
            <person name="Turgeon B.G."/>
            <person name="de Wit P.J.G.M."/>
            <person name="Zhong S."/>
            <person name="Goodwin S.B."/>
            <person name="Grigoriev I.V."/>
        </authorList>
    </citation>
    <scope>NUCLEOTIDE SEQUENCE [LARGE SCALE GENOMIC DNA]</scope>
    <source>
        <strain evidence="5 6">SO2202</strain>
    </source>
</reference>
<dbReference type="RefSeq" id="XP_016758969.1">
    <property type="nucleotide sequence ID" value="XM_016909097.1"/>
</dbReference>
<dbReference type="eggNOG" id="KOG2151">
    <property type="taxonomic scope" value="Eukaryota"/>
</dbReference>
<evidence type="ECO:0000256" key="3">
    <source>
        <dbReference type="ARBA" id="ARBA00023163"/>
    </source>
</evidence>
<dbReference type="STRING" id="692275.N1QI55"/>
<name>N1QI55_SPHMS</name>
<evidence type="ECO:0000313" key="6">
    <source>
        <dbReference type="Proteomes" id="UP000016931"/>
    </source>
</evidence>